<dbReference type="GO" id="GO:0020037">
    <property type="term" value="F:heme binding"/>
    <property type="evidence" value="ECO:0007669"/>
    <property type="project" value="InterPro"/>
</dbReference>
<dbReference type="RefSeq" id="WP_201920873.1">
    <property type="nucleotide sequence ID" value="NZ_BAABAX010000031.1"/>
</dbReference>
<evidence type="ECO:0000313" key="6">
    <source>
        <dbReference type="EMBL" id="MBL0684512.1"/>
    </source>
</evidence>
<dbReference type="PROSITE" id="PS51257">
    <property type="entry name" value="PROKAR_LIPOPROTEIN"/>
    <property type="match status" value="1"/>
</dbReference>
<dbReference type="InterPro" id="IPR036909">
    <property type="entry name" value="Cyt_c-like_dom_sf"/>
</dbReference>
<gene>
    <name evidence="6" type="ORF">JJQ60_13365</name>
</gene>
<dbReference type="Gene3D" id="1.10.760.10">
    <property type="entry name" value="Cytochrome c-like domain"/>
    <property type="match status" value="1"/>
</dbReference>
<dbReference type="GO" id="GO:0046872">
    <property type="term" value="F:metal ion binding"/>
    <property type="evidence" value="ECO:0007669"/>
    <property type="project" value="UniProtKB-KW"/>
</dbReference>
<dbReference type="PROSITE" id="PS51007">
    <property type="entry name" value="CYTC"/>
    <property type="match status" value="1"/>
</dbReference>
<dbReference type="AlphaFoldDB" id="A0A936ZSB4"/>
<evidence type="ECO:0000256" key="1">
    <source>
        <dbReference type="ARBA" id="ARBA00022617"/>
    </source>
</evidence>
<keyword evidence="7" id="KW-1185">Reference proteome</keyword>
<evidence type="ECO:0000259" key="5">
    <source>
        <dbReference type="PROSITE" id="PS51007"/>
    </source>
</evidence>
<dbReference type="Proteomes" id="UP000651057">
    <property type="component" value="Unassembled WGS sequence"/>
</dbReference>
<keyword evidence="3 4" id="KW-0408">Iron</keyword>
<evidence type="ECO:0000256" key="4">
    <source>
        <dbReference type="PROSITE-ProRule" id="PRU00433"/>
    </source>
</evidence>
<dbReference type="EMBL" id="JAERQJ010000005">
    <property type="protein sequence ID" value="MBL0684512.1"/>
    <property type="molecule type" value="Genomic_DNA"/>
</dbReference>
<keyword evidence="1 4" id="KW-0349">Heme</keyword>
<comment type="caution">
    <text evidence="6">The sequence shown here is derived from an EMBL/GenBank/DDBJ whole genome shotgun (WGS) entry which is preliminary data.</text>
</comment>
<organism evidence="6 7">
    <name type="scientific">Aquimarina mytili</name>
    <dbReference type="NCBI Taxonomy" id="874423"/>
    <lineage>
        <taxon>Bacteria</taxon>
        <taxon>Pseudomonadati</taxon>
        <taxon>Bacteroidota</taxon>
        <taxon>Flavobacteriia</taxon>
        <taxon>Flavobacteriales</taxon>
        <taxon>Flavobacteriaceae</taxon>
        <taxon>Aquimarina</taxon>
    </lineage>
</organism>
<evidence type="ECO:0000256" key="2">
    <source>
        <dbReference type="ARBA" id="ARBA00022723"/>
    </source>
</evidence>
<reference evidence="6" key="1">
    <citation type="submission" date="2021-01" db="EMBL/GenBank/DDBJ databases">
        <authorList>
            <person name="Zhong Y.L."/>
        </authorList>
    </citation>
    <scope>NUCLEOTIDE SEQUENCE</scope>
    <source>
        <strain evidence="6">KCTC 23302</strain>
    </source>
</reference>
<accession>A0A936ZSB4</accession>
<dbReference type="GO" id="GO:0009055">
    <property type="term" value="F:electron transfer activity"/>
    <property type="evidence" value="ECO:0007669"/>
    <property type="project" value="InterPro"/>
</dbReference>
<feature type="domain" description="Cytochrome c" evidence="5">
    <location>
        <begin position="38"/>
        <end position="128"/>
    </location>
</feature>
<sequence>MPKIGLVYIITALFFISCKSEKKEKDEIKIGAKQKEISSFDIGKKIFEGKGKCYTCHKIDKKSIGPGVVEIMKTYKEQNADLVAFLKQEAEPIVDPETYTVMKTNFAIIKTFSEEELKALEIYMTEVGK</sequence>
<dbReference type="Pfam" id="PF00034">
    <property type="entry name" value="Cytochrom_C"/>
    <property type="match status" value="1"/>
</dbReference>
<evidence type="ECO:0000256" key="3">
    <source>
        <dbReference type="ARBA" id="ARBA00023004"/>
    </source>
</evidence>
<name>A0A936ZSB4_9FLAO</name>
<protein>
    <submittedName>
        <fullName evidence="6">C-type cytochrome</fullName>
    </submittedName>
</protein>
<evidence type="ECO:0000313" key="7">
    <source>
        <dbReference type="Proteomes" id="UP000651057"/>
    </source>
</evidence>
<proteinExistence type="predicted"/>
<dbReference type="InterPro" id="IPR009056">
    <property type="entry name" value="Cyt_c-like_dom"/>
</dbReference>
<dbReference type="SUPFAM" id="SSF46626">
    <property type="entry name" value="Cytochrome c"/>
    <property type="match status" value="1"/>
</dbReference>
<keyword evidence="2 4" id="KW-0479">Metal-binding</keyword>